<feature type="region of interest" description="Disordered" evidence="1">
    <location>
        <begin position="1"/>
        <end position="25"/>
    </location>
</feature>
<evidence type="ECO:0000313" key="2">
    <source>
        <dbReference type="EMBL" id="JAH09978.1"/>
    </source>
</evidence>
<accession>A0A0E9Q1I1</accession>
<sequence>MSVKRPFSITQTTLQEKISRTEAPSSGLCAGNAFHSFPPKLQA</sequence>
<protein>
    <submittedName>
        <fullName evidence="2">Uncharacterized protein</fullName>
    </submittedName>
</protein>
<dbReference type="EMBL" id="GBXM01098599">
    <property type="protein sequence ID" value="JAH09978.1"/>
    <property type="molecule type" value="Transcribed_RNA"/>
</dbReference>
<name>A0A0E9Q1I1_ANGAN</name>
<reference evidence="2" key="2">
    <citation type="journal article" date="2015" name="Fish Shellfish Immunol.">
        <title>Early steps in the European eel (Anguilla anguilla)-Vibrio vulnificus interaction in the gills: Role of the RtxA13 toxin.</title>
        <authorList>
            <person name="Callol A."/>
            <person name="Pajuelo D."/>
            <person name="Ebbesson L."/>
            <person name="Teles M."/>
            <person name="MacKenzie S."/>
            <person name="Amaro C."/>
        </authorList>
    </citation>
    <scope>NUCLEOTIDE SEQUENCE</scope>
</reference>
<evidence type="ECO:0000256" key="1">
    <source>
        <dbReference type="SAM" id="MobiDB-lite"/>
    </source>
</evidence>
<reference evidence="2" key="1">
    <citation type="submission" date="2014-11" db="EMBL/GenBank/DDBJ databases">
        <authorList>
            <person name="Amaro Gonzalez C."/>
        </authorList>
    </citation>
    <scope>NUCLEOTIDE SEQUENCE</scope>
</reference>
<proteinExistence type="predicted"/>
<dbReference type="AlphaFoldDB" id="A0A0E9Q1I1"/>
<organism evidence="2">
    <name type="scientific">Anguilla anguilla</name>
    <name type="common">European freshwater eel</name>
    <name type="synonym">Muraena anguilla</name>
    <dbReference type="NCBI Taxonomy" id="7936"/>
    <lineage>
        <taxon>Eukaryota</taxon>
        <taxon>Metazoa</taxon>
        <taxon>Chordata</taxon>
        <taxon>Craniata</taxon>
        <taxon>Vertebrata</taxon>
        <taxon>Euteleostomi</taxon>
        <taxon>Actinopterygii</taxon>
        <taxon>Neopterygii</taxon>
        <taxon>Teleostei</taxon>
        <taxon>Anguilliformes</taxon>
        <taxon>Anguillidae</taxon>
        <taxon>Anguilla</taxon>
    </lineage>
</organism>